<feature type="compositionally biased region" description="Basic and acidic residues" evidence="2">
    <location>
        <begin position="5201"/>
        <end position="5218"/>
    </location>
</feature>
<feature type="compositionally biased region" description="Basic and acidic residues" evidence="2">
    <location>
        <begin position="6416"/>
        <end position="6434"/>
    </location>
</feature>
<dbReference type="GeneID" id="20656001"/>
<feature type="region of interest" description="Disordered" evidence="2">
    <location>
        <begin position="6312"/>
        <end position="6349"/>
    </location>
</feature>
<feature type="coiled-coil region" evidence="1">
    <location>
        <begin position="4700"/>
        <end position="4749"/>
    </location>
</feature>
<feature type="coiled-coil region" evidence="1">
    <location>
        <begin position="4390"/>
        <end position="4435"/>
    </location>
</feature>
<feature type="region of interest" description="Disordered" evidence="2">
    <location>
        <begin position="4000"/>
        <end position="4026"/>
    </location>
</feature>
<feature type="coiled-coil region" evidence="1">
    <location>
        <begin position="5852"/>
        <end position="5909"/>
    </location>
</feature>
<dbReference type="PANTHER" id="PTHR47236">
    <property type="entry name" value="GENE, 32742-RELATED-RELATED"/>
    <property type="match status" value="1"/>
</dbReference>
<dbReference type="SUPFAM" id="SSF57184">
    <property type="entry name" value="Growth factor receptor domain"/>
    <property type="match status" value="11"/>
</dbReference>
<feature type="compositionally biased region" description="Basic and acidic residues" evidence="2">
    <location>
        <begin position="3799"/>
        <end position="3809"/>
    </location>
</feature>
<feature type="coiled-coil region" evidence="1">
    <location>
        <begin position="4921"/>
        <end position="4950"/>
    </location>
</feature>
<keyword evidence="3" id="KW-1133">Transmembrane helix</keyword>
<evidence type="ECO:0000313" key="5">
    <source>
        <dbReference type="Proteomes" id="UP000002640"/>
    </source>
</evidence>
<dbReference type="InterPro" id="IPR009030">
    <property type="entry name" value="Growth_fac_rcpt_cys_sf"/>
</dbReference>
<feature type="compositionally biased region" description="Basic and acidic residues" evidence="2">
    <location>
        <begin position="5112"/>
        <end position="5122"/>
    </location>
</feature>
<dbReference type="OMA" id="ESIDHAC"/>
<feature type="compositionally biased region" description="Low complexity" evidence="2">
    <location>
        <begin position="6008"/>
        <end position="6033"/>
    </location>
</feature>
<feature type="coiled-coil region" evidence="1">
    <location>
        <begin position="3349"/>
        <end position="3389"/>
    </location>
</feature>
<dbReference type="KEGG" id="psoj:PHYSODRAFT_486323"/>
<feature type="compositionally biased region" description="Basic and acidic residues" evidence="2">
    <location>
        <begin position="5410"/>
        <end position="5420"/>
    </location>
</feature>
<evidence type="ECO:0000256" key="2">
    <source>
        <dbReference type="SAM" id="MobiDB-lite"/>
    </source>
</evidence>
<evidence type="ECO:0000256" key="1">
    <source>
        <dbReference type="SAM" id="Coils"/>
    </source>
</evidence>
<dbReference type="SMART" id="SM01411">
    <property type="entry name" value="Ephrin_rec_like"/>
    <property type="match status" value="38"/>
</dbReference>
<feature type="compositionally biased region" description="Basic and acidic residues" evidence="2">
    <location>
        <begin position="5305"/>
        <end position="5321"/>
    </location>
</feature>
<feature type="region of interest" description="Disordered" evidence="2">
    <location>
        <begin position="4141"/>
        <end position="4167"/>
    </location>
</feature>
<feature type="region of interest" description="Disordered" evidence="2">
    <location>
        <begin position="6008"/>
        <end position="6034"/>
    </location>
</feature>
<feature type="region of interest" description="Disordered" evidence="2">
    <location>
        <begin position="4220"/>
        <end position="4244"/>
    </location>
</feature>
<feature type="region of interest" description="Disordered" evidence="2">
    <location>
        <begin position="5193"/>
        <end position="5276"/>
    </location>
</feature>
<feature type="region of interest" description="Disordered" evidence="2">
    <location>
        <begin position="6396"/>
        <end position="6448"/>
    </location>
</feature>
<feature type="region of interest" description="Disordered" evidence="2">
    <location>
        <begin position="5096"/>
        <end position="5149"/>
    </location>
</feature>
<keyword evidence="3" id="KW-0472">Membrane</keyword>
<dbReference type="RefSeq" id="XP_009520235.1">
    <property type="nucleotide sequence ID" value="XM_009521940.1"/>
</dbReference>
<dbReference type="Proteomes" id="UP000002640">
    <property type="component" value="Unassembled WGS sequence"/>
</dbReference>
<feature type="coiled-coil region" evidence="1">
    <location>
        <begin position="2867"/>
        <end position="2894"/>
    </location>
</feature>
<feature type="region of interest" description="Disordered" evidence="2">
    <location>
        <begin position="3954"/>
        <end position="3985"/>
    </location>
</feature>
<feature type="coiled-coil region" evidence="1">
    <location>
        <begin position="3603"/>
        <end position="3690"/>
    </location>
</feature>
<reference evidence="4 5" key="1">
    <citation type="journal article" date="2006" name="Science">
        <title>Phytophthora genome sequences uncover evolutionary origins and mechanisms of pathogenesis.</title>
        <authorList>
            <person name="Tyler B.M."/>
            <person name="Tripathy S."/>
            <person name="Zhang X."/>
            <person name="Dehal P."/>
            <person name="Jiang R.H."/>
            <person name="Aerts A."/>
            <person name="Arredondo F.D."/>
            <person name="Baxter L."/>
            <person name="Bensasson D."/>
            <person name="Beynon J.L."/>
            <person name="Chapman J."/>
            <person name="Damasceno C.M."/>
            <person name="Dorrance A.E."/>
            <person name="Dou D."/>
            <person name="Dickerman A.W."/>
            <person name="Dubchak I.L."/>
            <person name="Garbelotto M."/>
            <person name="Gijzen M."/>
            <person name="Gordon S.G."/>
            <person name="Govers F."/>
            <person name="Grunwald N.J."/>
            <person name="Huang W."/>
            <person name="Ivors K.L."/>
            <person name="Jones R.W."/>
            <person name="Kamoun S."/>
            <person name="Krampis K."/>
            <person name="Lamour K.H."/>
            <person name="Lee M.K."/>
            <person name="McDonald W.H."/>
            <person name="Medina M."/>
            <person name="Meijer H.J."/>
            <person name="Nordberg E.K."/>
            <person name="Maclean D.J."/>
            <person name="Ospina-Giraldo M.D."/>
            <person name="Morris P.F."/>
            <person name="Phuntumart V."/>
            <person name="Putnam N.H."/>
            <person name="Rash S."/>
            <person name="Rose J.K."/>
            <person name="Sakihama Y."/>
            <person name="Salamov A.A."/>
            <person name="Savidor A."/>
            <person name="Scheuring C.F."/>
            <person name="Smith B.M."/>
            <person name="Sobral B.W."/>
            <person name="Terry A."/>
            <person name="Torto-Alalibo T.A."/>
            <person name="Win J."/>
            <person name="Xu Z."/>
            <person name="Zhang H."/>
            <person name="Grigoriev I.V."/>
            <person name="Rokhsar D.S."/>
            <person name="Boore J.L."/>
        </authorList>
    </citation>
    <scope>NUCLEOTIDE SEQUENCE [LARGE SCALE GENOMIC DNA]</scope>
    <source>
        <strain evidence="4 5">P6497</strain>
    </source>
</reference>
<dbReference type="Gene3D" id="2.10.50.10">
    <property type="entry name" value="Tumor Necrosis Factor Receptor, subunit A, domain 2"/>
    <property type="match status" value="6"/>
</dbReference>
<feature type="region of interest" description="Disordered" evidence="2">
    <location>
        <begin position="5384"/>
        <end position="5502"/>
    </location>
</feature>
<feature type="compositionally biased region" description="Acidic residues" evidence="2">
    <location>
        <begin position="6397"/>
        <end position="6411"/>
    </location>
</feature>
<keyword evidence="3" id="KW-0812">Transmembrane</keyword>
<feature type="transmembrane region" description="Helical" evidence="3">
    <location>
        <begin position="2730"/>
        <end position="2754"/>
    </location>
</feature>
<feature type="compositionally biased region" description="Polar residues" evidence="2">
    <location>
        <begin position="5260"/>
        <end position="5270"/>
    </location>
</feature>
<organism evidence="4 5">
    <name type="scientific">Phytophthora sojae (strain P6497)</name>
    <name type="common">Soybean stem and root rot agent</name>
    <name type="synonym">Phytophthora megasperma f. sp. glycines</name>
    <dbReference type="NCBI Taxonomy" id="1094619"/>
    <lineage>
        <taxon>Eukaryota</taxon>
        <taxon>Sar</taxon>
        <taxon>Stramenopiles</taxon>
        <taxon>Oomycota</taxon>
        <taxon>Peronosporomycetes</taxon>
        <taxon>Peronosporales</taxon>
        <taxon>Peronosporaceae</taxon>
        <taxon>Phytophthora</taxon>
    </lineage>
</organism>
<sequence length="6478" mass="698910">MCAGGTYAADSGAAPCTKCSVGYECVDPKVGPVACSGGSYSLAGSLVCSACPSGHFCASTSQEPQPCGVGYYSASGSLSCKACPRGYACTSATTAAPVACALGTYSSVEGASTCAVCAPGWFSLGGAVQCTICPAGYACPDPTTSPPVACPDGYYSSTGATACTACPTGYACPDSTAKLLVPCAKGTYSTGGASSCTPCPAGYSCAFTNSSSAEPCQAGYYSTSGSGSCVECPRGYYCDTANEMPKNCSVGYYSLRASTSCLACDPGYECPRSDQLPQPCPVGYYSAGAVANCRSCYPGYKCSLASTNPTPPEDACPLGGYCNPATTFFLCPAGTYGTKMAGESIDHACAPCPEGYYCEMGATPLTRQLCPAGFFCPEGTKRASQNPCPSGTFNPDAGQKSSDACQVCPAGSYCPTGSSEPQTCPLGYFCLEGTRAANQYPCAAGTYSGDQTGLVIGSQCHECPVGKYCPEASSSPTNCPAGTYNPQTGAADLYECLDCPPGWSCPHVGQSNYVDRCAKGHYCPGGTVLATDHPCPAGTYTENIDLIRAQDCTICPLRHACLQGTGGETQTMLDCGPGFFCPNGTAYSNQFPCLPGTWSSSTSLAAAEECNICPPGRYCQGGKSFIDGNCAPGHYCPLGTYSSTQFPCPSGTYTSSTSLFEPSQCDDCPPGYYCPAGSVAPIPCKAGSYTPVNNTKTVGPADAWPACVTCPAGYYCVEASVSPKPCGKGKFSTSGAKACSTCEAGYFCNSDTTSAANMRSNAVGWSAPGALYGTCYNGTYCPPGSDSEPALETDACPAGYFCPTATPAPVICPAGSYSNRTGQDSMSDCTPTPAGYFSLAGALQPTGVCAPGFYCPLRSTSQTQVPCPERYYINRSMGASEEDCALCVSGSYCPIGTAYPITCPAGYYCRTGISSPEPCPIGTYANALRLRAVEDCLACPPGMYCDSTALTVPRGLCDPGYYCILGAYTSAPMNYESSLFGVTNRHTGDQCPQGAYCPLGSSSPTLCPQGTYNPFTGLESVAQCVPCNPGQYCETPGLLQPTGSCHPGYYCTGGAAVPTQMETPSGSFSLEGATAPTPCPPGQYNLYPAQHQCVVCPAGYYCGLPGTISPTICPTGNYCPKGTSLPVKCEPGTFADVQGLVKIEQCEPCPSAQYCDSYGLSAPRGPCLAGFVCFGASPVANPVAQSYGDVCPVASYCPEGTGSAITCPVGSFRPSKGGTSLASCSLCPGGKHCSATGLTAPSGSCSAGYYCVLNASSPSPTDGVTGGICPAGFYCPEASSAPIKCAAGTYAADKGQSICNECPMGYYCDGVATNTYADCPSGHYCPAGTAEVPVPCPIGTFSSAIRLTNATECLECTPGSFCDGVALVQPTGLCAAGNFCPPRSESAYGKTAENETHVCPAGAYCPQGTYFPVPCAVGTYSNTTGLVQSSDCVFCDEGRYCSDAGLVEPSGLCDAGSFCKRNNTHSNPSSGVVKSIVSTADSAELAVYFGGDSCPTGSYCPQGSVSPILCPEGSYTNTTGSATCLACPRGYYCPLGCNDYLVNECPMGYYCPESTQRGTQFPCPPGSFGTVYGLQDLSQCTPAPGGTYIDEYAAVKPKGNCRSGFYCSGGSPTGTPAEVTATGGPCLPGTNCPEGSAVPIVCDAGAYCSSTNTDAALPCHEGFYCVQGSYTATPTGQNNSLGIIGDVCTRGHYCPQGTSNPIPCPPGTYSETSQNVNASYCLPCSPGYLCSSSGIVTPFEKCPGGYLCTGGESTATQLCPKGFECPEGSFEPTPCPGGSFADEKGLAQCKLCPERYYCAIGSITPLECPHGYYCPLQTPSPTMYPCLAGSFGDQRALASSKECARCPPGKFCSGLPPTNTTSGDCAPGHYCVGNATTAEPTDGVTGGLCAGGHVCLGGAWLSDPIDGTTGRICDPGYYCPLGSFSQIRCPKGTYNSAEKQSSCVTCPAGGYCGTNATAPVPCPLRYYCPEGIENPLLCPNGTYGHAVGLTAATECAPCTAGKFCVGGTITASCSAGYYCKMSNYNPNPSTNTMDGVSDSDDDLVWRTELGGPCPIGYYCPEGVLDPIACPKNSSRLEILGISLSDCAPCPAGKSCNDGTKTVPCPAGSYCPYGVGEVPCPAGTFNGVEGQAKLEDCLPCDAGKLCNRTGIIGLADYDCPPGSYCLRGSSEPHACPSGTYRAVGAGRSSDDCALCVNGSYCEAGATLPQVCNATTYCPEGAGSPLLCPGGSYCPYNTTTPVTCPEGYFCSPAVDSPSICTIGHYCPSGTTAPIPCPLGYLGRTTPLDGAYTSLYSSCEACPPATFGIDANRTRCDECLEGFVCLGATNSSHPESRERDRGYPCPPGYYCPAGSSSEIACPSGTYQPNYKATNASACLFCPENSYQNAVGQPSCLPCSTSAYAGTGATKCTCVGSHRAFQMTDGYCICEPGYEFYDQDMILRSDEDGDVDCQPIVYDRCSSNQVRSDSGLCVYASGTACDASCNNGTGTYVASLGVCQCDEQPDLDTICNKKCRDDAIQLQVNSTTGELQLYDPATGEVSPLPEDDGTSSSGLVSKVSCTTGSDCQLHSIAVASTGFSGSYDLPSSISDAASRRRRRLTTASTPSSIANPMVCLSVGNGLLFDLSVAGAYPIYMKDSMLNTNPSFDYGAFRALATKVNANASTVSAFAFSFTEAGTYVFGNSLNAAAQTIVVVMKAGTSCPTEAAIVPLNEKNLITVSAKRRTDDLILAPDWALIVGLLGGLFGVVIAVIAGLYYFRAKSWTNTAVKSVSGYRAKSKQVNLSAMHSKGTVAVNTTSDAPVGDGSLLATEPTTTGVKELQLGGQEPTKGNAMEYHADLGRWDEEDLDLRELVDRLQFHHEAVSKSFEDQKGDMKQLMQHLQAEASELKRLFVNALEEAPEELPLSTISGRPRSKSVAGREKFLLENLERDLQERQQFERKKDAMLGSVSAGLREIEGWSTQLAELTGAMVQEMSSPSDEAVPERTSTNEETCLEHTRVVLDDLKRLLGSDPMTQTSSSLIHLAEAEKGRREVGNFVLEASQRYFTPPQRTSTTGTATQDSDTAVEELLELRNEVEKAQSREDEALFGPMPTLQKFGAALPQVLATLDDLEASFRRELDAVREEQNPVKERNVQAQMQSRLSKLLKEVAAGAKKVNEKLEKEAQRALKLQHGAQQAEDALSRAVGSAKEQWKMADQEQKDRMTAVNAQVSEAARVETPQPPTPSAEEEAATKLRDDTLFQIKELLVGLTTLLRTNGVPSTVNPEQFAMGTSDNAPTKAADPRVLAESKRKIESDTRQSAAEYALALDATYPQLSAVEKERLLDDFASDLRKIQSAISVEATRTQAELATRQAAREVLREAQKAQVQRREQEDADVLKAQHDEEEQSLESQFREEELAIEQEYLQELSSLEMEFGAGGDEAGGDFAEPPGDLMEDFDAGMGGDESLPPGLIEVGEFSDEGEGLEPGIPGDDNADIIAQLNDVYSQAWSDRVRVLAMEDALRREQLKERLQRKRKTPNEAFPGENEGDGEEALEAVVKQQDDMDARQQEAVTRAINRLRERVEECQVSTPLDRSSSQQGSLQPVDAVSEFTIAARNAAQADKGQGESIFAKAEAELQKLQSEYDREFMALRGEIENERLRLEAKMREKLSAKRRPSPEEEEEELETQLAEFTEKAIEELREKHFQHQQEIEAQKAQATIAVAVADAQLAFLDDLEPSSQAAAEPPAATSAAAQTPRARLDLTGELLETLASRIPAQIEQRTQEAFDELHANYVRACTERRRELEADAALRKTRLQEKINRRWLEMSKGEEAKEPGKAQSTSSLSERLDDKEMAALAEVDESLKAAMAALDDSERQAGKTLAKALASTLHKCGKEVEGKLRFTRQDYELALSKLAPGDDEGAKGLTQTVVNALDALENEAAKREKAAAAVRAATESEIERLRDESANALWALTQALDAEKRRQTQRLQQRMAQRREQQQKQLPPGSSPKEVAEMNAVIAKQESLERERLEEQLETQAQRAYEEERAKQREHEDRLSQQLRDACVAEAAAIATKEAVVQARGEILAKMVVRKRSVVSRLAALAVPAALEKPGTSATKDNVVAEIMAAEVEQQIKALSASHLRAWQQRQQELQDDEARRKAELEARLRRKREAKRQLVSDDKTPGQTPIDTDKDEENLLQQLKTEAIKRKFAMEAEADADLEQLATTTAALRDALRVQRQAQQEALRERLKQKRRDKVQELEQGGKGSDPDALETLDSALSEEEAAELRAIAERETQQLSALHERLRDEVGAAFAEADRKAKVRCDDANAKFAASEDKLNRIYRDHEEGRRALRESLGIEQRRQQDKLLERMAKRRAERLAELKRGHPTDLTDDMVQQAMTEIDRDHEHERLRLDATTSEQTSQALQELDDKMRAKESTLQAETRRLRAEAEAAQAAREALAAAHCAEADRITREFYACLGDMDVDALKAQDHAPLSAVVLSPEAQAVVVDDLEGELQRLRDEHDREWGALKKRLEDESRLRKAQLAERLQRKRQALQDNMSLSSSERERAEAALDREEQQENLAIDASAASAAQALALAIQHTKEQTADALVGGLASSSDDLDALLEATRKKHDEAQRKLREALETERRKQEQLLQERLRQRRAARRDGIMPMPAQGTEGTEEEELKRELDEQLAAQEVQAWTALRDQEQREVDAILAPLEAAVEKRLGDAELAERRAREELERLAAEHDRHLAELRANLEDEKKRQQLALHDKLRRKREQQQACGSTVSDDEAKEEERLAMEALDSAFEANWANTKAEAQEARREKETGLLAQMCVLSANRAAEEASLGLLDAARLEAERVRAEYEAALATRLQGAAAERSIDDGSVDREIASVQAAHARGMKSRREQLEAETAARKAALAARLEQKRRAAASASSGGEDSEVAAALLLEEQQELQAIERDRAVKEAELEAEAAREQELLATSMRVASERGAADIERQLAACKLAHEQESARLKEALRAERARQELALKQRLAAKRQRHKADEGGGNNEDGDAEDAAVELEVQTAQAEMDDQERAARQQLVDRQQQELAGIARKLEQEAEAQRLAAFDLQAAAERELKRLEEEHARERRSLQEALLADQQKREAQLREKLAKKKAAREAKGAESQQDSEAVTDDEAAMAGLQAEIMQEQAAALAQERKRQEAALRQAAAELQDAATAAAQAAAAARQAQDEAARVAAEFDRHRGETQQLDAAEAAKSRQKLADRLAEKKRKQQLKNQQRQAEKDQQESATLEPSAQSLEDDAERLRLEAQIEAQLAACREIHDAESAKLRESLQAERERQERALQERIARRKEKRALADAQAAAKGDVKTAEEAERKQQEEEEAALAAALAAQEQEAWEAIQRKQEEDLRALQERKQQQERERAERQQQLAQQEMNRLQEEHERELRALTASLAQEQARQEEKLQQRIAQRRARKQRLEEEAATSGAKAQQTNADAEEDARIAAEREKAEALAKSQAEAEAEAEEKERQEIAVRLAQKLEEERARQRREKDELEARLAREAEEQAAKRAEALALQLQQQAIETADKMAREFDTNLRELRETHSADGAAQKARLESRIAAKKARKLRELEEKRELERQRLHARQQQEAEDTAKAEKELEAALAQAAKEAATPVVEETAVEQAEARAVLSPAEEKAGAMIRAARQQQQDVVAVQQLFTYGLVPLKLPLLGAVELVVGARHERELAAQLAEIAARSMEDVRRALQAVTQEKAARKAQALMKGSSRQGGEDQTESETERVLAAIDAEFAERLREAEWQAAQESEEAKHQAEKLLKERQMREIAYLLAHFDAQHTAALANMPAAAAQTQPIQQQPQQPMMSAAQREAEDLVAELRARLELEANERRRELEEDKRSELERLAQEKQDQLAQVDARLAALLAEERLAMTQMLATRLQALPSGKTKQREAAQREHTAQLQRLTLMLEGRGQQQKSRVRARMAQQKALVEDEFRRKAQIIIAVMNQRLVQEKAGLRQKQELLATTSSSAPPAPTDPQTQQQAAEAPQSALTAEVAKRLEDLLEERLTKIEALIAAFKRSEQEETPQKVNEPEQTTLQQEDDTGLAAYRRAVAQAVAAGCRYEKGSVGDGEASSLLGVLDAKELDLTKLAHVSVNELDERMRARREFAELLLRTVSTKEGPGTALTVVESFAHGNNGGGGGGYVSCHDQGGKAALYLSLSALHELSTGQLAVVMLHALAQARAQTSDLTHPHFISQLYALLVRCYQGLFAHVRQQQKDQEEKSKVAVGSGAESSKSVGFGHRTVSGQWQSRLLEVEGFLTRMDSQLATSASSHSIQRSQSSRLSLLPPKQRESDLTGASSETPSGLWHQEQVQLLQEKLDTAEKLYLQVLRQREQQTQTVEYWQDLLAEQRDAEYEEDAFDEEDEDEAGGNKSKRDDADAAERQRQRDARAQEAQNELDRATQALEVTRKERDELFAQCQQLRDQLNVLRGTRTE</sequence>
<feature type="compositionally biased region" description="Low complexity" evidence="2">
    <location>
        <begin position="6312"/>
        <end position="6331"/>
    </location>
</feature>
<feature type="compositionally biased region" description="Basic and acidic residues" evidence="2">
    <location>
        <begin position="4145"/>
        <end position="4154"/>
    </location>
</feature>
<proteinExistence type="predicted"/>
<feature type="region of interest" description="Disordered" evidence="2">
    <location>
        <begin position="5745"/>
        <end position="5766"/>
    </location>
</feature>
<feature type="compositionally biased region" description="Basic and acidic residues" evidence="2">
    <location>
        <begin position="4013"/>
        <end position="4026"/>
    </location>
</feature>
<feature type="region of interest" description="Disordered" evidence="2">
    <location>
        <begin position="3799"/>
        <end position="3821"/>
    </location>
</feature>
<dbReference type="InParanoid" id="G4YVE1"/>
<feature type="transmembrane region" description="Helical" evidence="3">
    <location>
        <begin position="2605"/>
        <end position="2631"/>
    </location>
</feature>
<feature type="compositionally biased region" description="Basic and acidic residues" evidence="2">
    <location>
        <begin position="5339"/>
        <end position="5352"/>
    </location>
</feature>
<feature type="region of interest" description="Disordered" evidence="2">
    <location>
        <begin position="5305"/>
        <end position="5369"/>
    </location>
</feature>
<feature type="region of interest" description="Disordered" evidence="2">
    <location>
        <begin position="6262"/>
        <end position="6281"/>
    </location>
</feature>
<name>G4YVE1_PHYSP</name>
<evidence type="ECO:0000313" key="4">
    <source>
        <dbReference type="EMBL" id="EGZ24947.1"/>
    </source>
</evidence>
<gene>
    <name evidence="4" type="ORF">PHYSODRAFT_486323</name>
</gene>
<feature type="compositionally biased region" description="Basic and acidic residues" evidence="2">
    <location>
        <begin position="5226"/>
        <end position="5239"/>
    </location>
</feature>
<dbReference type="EMBL" id="JH159152">
    <property type="protein sequence ID" value="EGZ24947.1"/>
    <property type="molecule type" value="Genomic_DNA"/>
</dbReference>
<feature type="region of interest" description="Disordered" evidence="2">
    <location>
        <begin position="5004"/>
        <end position="5026"/>
    </location>
</feature>
<evidence type="ECO:0000256" key="3">
    <source>
        <dbReference type="SAM" id="Phobius"/>
    </source>
</evidence>
<feature type="compositionally biased region" description="Basic and acidic residues" evidence="2">
    <location>
        <begin position="4537"/>
        <end position="4550"/>
    </location>
</feature>
<dbReference type="CDD" id="cd06503">
    <property type="entry name" value="ATP-synt_Fo_b"/>
    <property type="match status" value="1"/>
</dbReference>
<feature type="coiled-coil region" evidence="1">
    <location>
        <begin position="3138"/>
        <end position="3172"/>
    </location>
</feature>
<dbReference type="STRING" id="1094619.G4YVE1"/>
<keyword evidence="1" id="KW-0175">Coiled coil</keyword>
<feature type="region of interest" description="Disordered" evidence="2">
    <location>
        <begin position="4632"/>
        <end position="4656"/>
    </location>
</feature>
<feature type="coiled-coil region" evidence="1">
    <location>
        <begin position="5781"/>
        <end position="5809"/>
    </location>
</feature>
<feature type="compositionally biased region" description="Basic and acidic residues" evidence="2">
    <location>
        <begin position="5384"/>
        <end position="5399"/>
    </location>
</feature>
<feature type="region of interest" description="Disordered" evidence="2">
    <location>
        <begin position="4524"/>
        <end position="4550"/>
    </location>
</feature>
<protein>
    <submittedName>
        <fullName evidence="4">Uncharacterized protein</fullName>
    </submittedName>
</protein>
<feature type="compositionally biased region" description="Low complexity" evidence="2">
    <location>
        <begin position="5358"/>
        <end position="5369"/>
    </location>
</feature>
<dbReference type="PANTHER" id="PTHR47236:SF4">
    <property type="entry name" value="GENE 9195-RELATED"/>
    <property type="match status" value="1"/>
</dbReference>
<feature type="compositionally biased region" description="Basic and acidic residues" evidence="2">
    <location>
        <begin position="5472"/>
        <end position="5484"/>
    </location>
</feature>
<feature type="region of interest" description="Disordered" evidence="2">
    <location>
        <begin position="3503"/>
        <end position="3524"/>
    </location>
</feature>
<keyword evidence="5" id="KW-1185">Reference proteome</keyword>
<accession>G4YVE1</accession>